<evidence type="ECO:0000313" key="3">
    <source>
        <dbReference type="Proteomes" id="UP000009235"/>
    </source>
</evidence>
<keyword evidence="3" id="KW-1185">Reference proteome</keyword>
<gene>
    <name evidence="2" type="ordered locus">AS9A_4413</name>
</gene>
<organism evidence="2 3">
    <name type="scientific">Hoyosella subflava (strain DSM 45089 / JCM 17490 / NBRC 109087 / DQS3-9A1)</name>
    <name type="common">Amycolicicoccus subflavus</name>
    <dbReference type="NCBI Taxonomy" id="443218"/>
    <lineage>
        <taxon>Bacteria</taxon>
        <taxon>Bacillati</taxon>
        <taxon>Actinomycetota</taxon>
        <taxon>Actinomycetes</taxon>
        <taxon>Mycobacteriales</taxon>
        <taxon>Hoyosellaceae</taxon>
        <taxon>Hoyosella</taxon>
    </lineage>
</organism>
<name>F6EMV4_HOYSD</name>
<reference evidence="2 3" key="1">
    <citation type="journal article" date="2011" name="J. Bacteriol.">
        <title>Complete genome sequence of Amycolicicoccus subflavus DQS3-9A1T, an actinomycete isolated from crude oil-polluted soil.</title>
        <authorList>
            <person name="Cai M."/>
            <person name="Chen W.M."/>
            <person name="Nie Y."/>
            <person name="Chi C.Q."/>
            <person name="Wang Y.N."/>
            <person name="Tang Y.Q."/>
            <person name="Li G.Y."/>
            <person name="Wu X.L."/>
        </authorList>
    </citation>
    <scope>NUCLEOTIDE SEQUENCE [LARGE SCALE GENOMIC DNA]</scope>
    <source>
        <strain evidence="3">DSM 45089 / DQS3-9A1</strain>
    </source>
</reference>
<protein>
    <recommendedName>
        <fullName evidence="4">J domain-containing protein</fullName>
    </recommendedName>
</protein>
<proteinExistence type="predicted"/>
<dbReference type="Proteomes" id="UP000009235">
    <property type="component" value="Chromosome"/>
</dbReference>
<evidence type="ECO:0008006" key="4">
    <source>
        <dbReference type="Google" id="ProtNLM"/>
    </source>
</evidence>
<dbReference type="HOGENOM" id="CLU_2520340_0_0_11"/>
<sequence>MADQRAHYKAARRAVAREHHPDFGGDPEVYIRALAEIDRIHLAEAVRFNGSVSGYPTTRGQRWRRWLRQARTARRLRRRQWFEL</sequence>
<dbReference type="EMBL" id="CP002786">
    <property type="protein sequence ID" value="AEF42846.1"/>
    <property type="molecule type" value="Genomic_DNA"/>
</dbReference>
<evidence type="ECO:0000313" key="2">
    <source>
        <dbReference type="EMBL" id="AEF42846.1"/>
    </source>
</evidence>
<accession>F6EMV4</accession>
<dbReference type="OrthoDB" id="4774400at2"/>
<dbReference type="RefSeq" id="WP_013809194.1">
    <property type="nucleotide sequence ID" value="NC_015564.1"/>
</dbReference>
<feature type="region of interest" description="Disordered" evidence="1">
    <location>
        <begin position="1"/>
        <end position="24"/>
    </location>
</feature>
<evidence type="ECO:0000256" key="1">
    <source>
        <dbReference type="SAM" id="MobiDB-lite"/>
    </source>
</evidence>
<dbReference type="STRING" id="443218.AS9A_4413"/>
<dbReference type="AlphaFoldDB" id="F6EMV4"/>
<dbReference type="KEGG" id="asd:AS9A_4413"/>